<protein>
    <submittedName>
        <fullName evidence="10">Myb-related protein</fullName>
    </submittedName>
</protein>
<keyword evidence="5" id="KW-0804">Transcription</keyword>
<organism evidence="10 11">
    <name type="scientific">Canna indica</name>
    <name type="common">Indian-shot</name>
    <dbReference type="NCBI Taxonomy" id="4628"/>
    <lineage>
        <taxon>Eukaryota</taxon>
        <taxon>Viridiplantae</taxon>
        <taxon>Streptophyta</taxon>
        <taxon>Embryophyta</taxon>
        <taxon>Tracheophyta</taxon>
        <taxon>Spermatophyta</taxon>
        <taxon>Magnoliopsida</taxon>
        <taxon>Liliopsida</taxon>
        <taxon>Zingiberales</taxon>
        <taxon>Cannaceae</taxon>
        <taxon>Canna</taxon>
    </lineage>
</organism>
<dbReference type="InterPro" id="IPR001005">
    <property type="entry name" value="SANT/Myb"/>
</dbReference>
<dbReference type="SUPFAM" id="SSF46689">
    <property type="entry name" value="Homeodomain-like"/>
    <property type="match status" value="1"/>
</dbReference>
<evidence type="ECO:0000256" key="6">
    <source>
        <dbReference type="ARBA" id="ARBA00023242"/>
    </source>
</evidence>
<dbReference type="InterPro" id="IPR009057">
    <property type="entry name" value="Homeodomain-like_sf"/>
</dbReference>
<dbReference type="AlphaFoldDB" id="A0AAQ3QP42"/>
<dbReference type="InterPro" id="IPR017930">
    <property type="entry name" value="Myb_dom"/>
</dbReference>
<evidence type="ECO:0000259" key="9">
    <source>
        <dbReference type="PROSITE" id="PS51294"/>
    </source>
</evidence>
<dbReference type="PROSITE" id="PS50090">
    <property type="entry name" value="MYB_LIKE"/>
    <property type="match status" value="1"/>
</dbReference>
<dbReference type="Pfam" id="PF00249">
    <property type="entry name" value="Myb_DNA-binding"/>
    <property type="match status" value="1"/>
</dbReference>
<dbReference type="Gene3D" id="1.10.10.60">
    <property type="entry name" value="Homeodomain-like"/>
    <property type="match status" value="1"/>
</dbReference>
<feature type="compositionally biased region" description="Low complexity" evidence="7">
    <location>
        <begin position="51"/>
        <end position="69"/>
    </location>
</feature>
<dbReference type="PROSITE" id="PS51294">
    <property type="entry name" value="HTH_MYB"/>
    <property type="match status" value="1"/>
</dbReference>
<feature type="compositionally biased region" description="Polar residues" evidence="7">
    <location>
        <begin position="76"/>
        <end position="88"/>
    </location>
</feature>
<dbReference type="PANTHER" id="PTHR45675:SF7">
    <property type="entry name" value="TRANSCRIPTION FACTOR MYB48"/>
    <property type="match status" value="1"/>
</dbReference>
<evidence type="ECO:0000313" key="11">
    <source>
        <dbReference type="Proteomes" id="UP001327560"/>
    </source>
</evidence>
<evidence type="ECO:0000256" key="3">
    <source>
        <dbReference type="ARBA" id="ARBA00023015"/>
    </source>
</evidence>
<dbReference type="PANTHER" id="PTHR45675">
    <property type="entry name" value="MYB TRANSCRIPTION FACTOR-RELATED-RELATED"/>
    <property type="match status" value="1"/>
</dbReference>
<reference evidence="10 11" key="1">
    <citation type="submission" date="2023-10" db="EMBL/GenBank/DDBJ databases">
        <title>Chromosome-scale genome assembly provides insights into flower coloration mechanisms of Canna indica.</title>
        <authorList>
            <person name="Li C."/>
        </authorList>
    </citation>
    <scope>NUCLEOTIDE SEQUENCE [LARGE SCALE GENOMIC DNA]</scope>
    <source>
        <tissue evidence="10">Flower</tissue>
    </source>
</reference>
<dbReference type="GO" id="GO:0003700">
    <property type="term" value="F:DNA-binding transcription factor activity"/>
    <property type="evidence" value="ECO:0007669"/>
    <property type="project" value="InterPro"/>
</dbReference>
<feature type="domain" description="Myb-like" evidence="8">
    <location>
        <begin position="1"/>
        <end position="43"/>
    </location>
</feature>
<keyword evidence="4" id="KW-0238">DNA-binding</keyword>
<dbReference type="CDD" id="cd00167">
    <property type="entry name" value="SANT"/>
    <property type="match status" value="1"/>
</dbReference>
<dbReference type="InterPro" id="IPR044676">
    <property type="entry name" value="EOBI/EOBII-like_plant"/>
</dbReference>
<evidence type="ECO:0000313" key="10">
    <source>
        <dbReference type="EMBL" id="WOL16276.1"/>
    </source>
</evidence>
<evidence type="ECO:0000256" key="2">
    <source>
        <dbReference type="ARBA" id="ARBA00022737"/>
    </source>
</evidence>
<keyword evidence="2" id="KW-0677">Repeat</keyword>
<name>A0AAQ3QP42_9LILI</name>
<feature type="region of interest" description="Disordered" evidence="7">
    <location>
        <begin position="37"/>
        <end position="94"/>
    </location>
</feature>
<feature type="domain" description="HTH myb-type" evidence="9">
    <location>
        <begin position="1"/>
        <end position="47"/>
    </location>
</feature>
<dbReference type="EMBL" id="CP136897">
    <property type="protein sequence ID" value="WOL16276.1"/>
    <property type="molecule type" value="Genomic_DNA"/>
</dbReference>
<proteinExistence type="predicted"/>
<dbReference type="SMART" id="SM00717">
    <property type="entry name" value="SANT"/>
    <property type="match status" value="1"/>
</dbReference>
<evidence type="ECO:0000256" key="7">
    <source>
        <dbReference type="SAM" id="MobiDB-lite"/>
    </source>
</evidence>
<feature type="region of interest" description="Disordered" evidence="7">
    <location>
        <begin position="151"/>
        <end position="170"/>
    </location>
</feature>
<sequence length="170" mass="19198">MTPQEERLVLQLHAKWGNRWSRIARCLPGRTDNEIKNYWRTHMRKKAQERSMSSPPWSPSSSSSHGSSSADESKNGTESMATEGSSATAGLEGPKVYSMDQIWDEIAELGTEQYKDAVCSKVCSPPPPMAFPAWEESLWKEADYGEEIKMPTTMDDPLMGSNYQNWDWSS</sequence>
<dbReference type="FunFam" id="1.10.10.60:FF:000259">
    <property type="entry name" value="MYB transcription factor"/>
    <property type="match status" value="1"/>
</dbReference>
<dbReference type="GO" id="GO:0043565">
    <property type="term" value="F:sequence-specific DNA binding"/>
    <property type="evidence" value="ECO:0007669"/>
    <property type="project" value="InterPro"/>
</dbReference>
<evidence type="ECO:0000256" key="4">
    <source>
        <dbReference type="ARBA" id="ARBA00023125"/>
    </source>
</evidence>
<evidence type="ECO:0000256" key="5">
    <source>
        <dbReference type="ARBA" id="ARBA00023163"/>
    </source>
</evidence>
<gene>
    <name evidence="10" type="ORF">Cni_G25063</name>
</gene>
<dbReference type="GO" id="GO:0005634">
    <property type="term" value="C:nucleus"/>
    <property type="evidence" value="ECO:0007669"/>
    <property type="project" value="UniProtKB-SubCell"/>
</dbReference>
<keyword evidence="6" id="KW-0539">Nucleus</keyword>
<keyword evidence="3" id="KW-0805">Transcription regulation</keyword>
<feature type="compositionally biased region" description="Polar residues" evidence="7">
    <location>
        <begin position="161"/>
        <end position="170"/>
    </location>
</feature>
<accession>A0AAQ3QP42</accession>
<evidence type="ECO:0000256" key="1">
    <source>
        <dbReference type="ARBA" id="ARBA00004123"/>
    </source>
</evidence>
<dbReference type="Proteomes" id="UP001327560">
    <property type="component" value="Chromosome 8"/>
</dbReference>
<keyword evidence="11" id="KW-1185">Reference proteome</keyword>
<comment type="subcellular location">
    <subcellularLocation>
        <location evidence="1">Nucleus</location>
    </subcellularLocation>
</comment>
<evidence type="ECO:0000259" key="8">
    <source>
        <dbReference type="PROSITE" id="PS50090"/>
    </source>
</evidence>